<evidence type="ECO:0000313" key="4">
    <source>
        <dbReference type="Proteomes" id="UP000799750"/>
    </source>
</evidence>
<name>A0A6A6R5Q8_9PEZI</name>
<dbReference type="OrthoDB" id="3546385at2759"/>
<dbReference type="EMBL" id="MU004184">
    <property type="protein sequence ID" value="KAF2499901.1"/>
    <property type="molecule type" value="Genomic_DNA"/>
</dbReference>
<protein>
    <recommendedName>
        <fullName evidence="2">2EXR domain-containing protein</fullName>
    </recommendedName>
</protein>
<organism evidence="3 4">
    <name type="scientific">Lophium mytilinum</name>
    <dbReference type="NCBI Taxonomy" id="390894"/>
    <lineage>
        <taxon>Eukaryota</taxon>
        <taxon>Fungi</taxon>
        <taxon>Dikarya</taxon>
        <taxon>Ascomycota</taxon>
        <taxon>Pezizomycotina</taxon>
        <taxon>Dothideomycetes</taxon>
        <taxon>Pleosporomycetidae</taxon>
        <taxon>Mytilinidiales</taxon>
        <taxon>Mytilinidiaceae</taxon>
        <taxon>Lophium</taxon>
    </lineage>
</organism>
<keyword evidence="4" id="KW-1185">Reference proteome</keyword>
<gene>
    <name evidence="3" type="ORF">BU16DRAFT_536184</name>
</gene>
<evidence type="ECO:0000256" key="1">
    <source>
        <dbReference type="SAM" id="MobiDB-lite"/>
    </source>
</evidence>
<sequence length="288" mass="32609">MPRHKHRRTRPPPKRDRHIEALPPADTMTSTPGVPIAPTALPQAPVLPPELRRQIWPQALIPTQRQWLTLSRNVGDNTITITPPPLGILQACAESRNFAREEMLAKGLVLTLTTAWWPLSTPSEIYFNYETDILHVHTNLDGNPPKEPGASEHSVDRKLASLSSRLSVEQRASISHLAVSCLPTTYKMSMQERHAVGEQLQLFENLASLRVVVVYLPEDTKVAGKKKNWKELGRPVKTLFEGIVKMTTTAMKQRSECWGPYVQLYAHEIELQDVDDSDDERRRTNARK</sequence>
<feature type="domain" description="2EXR" evidence="2">
    <location>
        <begin position="45"/>
        <end position="134"/>
    </location>
</feature>
<feature type="region of interest" description="Disordered" evidence="1">
    <location>
        <begin position="1"/>
        <end position="32"/>
    </location>
</feature>
<dbReference type="PANTHER" id="PTHR35910">
    <property type="entry name" value="2EXR DOMAIN-CONTAINING PROTEIN"/>
    <property type="match status" value="1"/>
</dbReference>
<dbReference type="InterPro" id="IPR045518">
    <property type="entry name" value="2EXR"/>
</dbReference>
<proteinExistence type="predicted"/>
<accession>A0A6A6R5Q8</accession>
<dbReference type="Proteomes" id="UP000799750">
    <property type="component" value="Unassembled WGS sequence"/>
</dbReference>
<dbReference type="Pfam" id="PF20150">
    <property type="entry name" value="2EXR"/>
    <property type="match status" value="1"/>
</dbReference>
<dbReference type="AlphaFoldDB" id="A0A6A6R5Q8"/>
<evidence type="ECO:0000313" key="3">
    <source>
        <dbReference type="EMBL" id="KAF2499901.1"/>
    </source>
</evidence>
<evidence type="ECO:0000259" key="2">
    <source>
        <dbReference type="Pfam" id="PF20150"/>
    </source>
</evidence>
<reference evidence="3" key="1">
    <citation type="journal article" date="2020" name="Stud. Mycol.">
        <title>101 Dothideomycetes genomes: a test case for predicting lifestyles and emergence of pathogens.</title>
        <authorList>
            <person name="Haridas S."/>
            <person name="Albert R."/>
            <person name="Binder M."/>
            <person name="Bloem J."/>
            <person name="Labutti K."/>
            <person name="Salamov A."/>
            <person name="Andreopoulos B."/>
            <person name="Baker S."/>
            <person name="Barry K."/>
            <person name="Bills G."/>
            <person name="Bluhm B."/>
            <person name="Cannon C."/>
            <person name="Castanera R."/>
            <person name="Culley D."/>
            <person name="Daum C."/>
            <person name="Ezra D."/>
            <person name="Gonzalez J."/>
            <person name="Henrissat B."/>
            <person name="Kuo A."/>
            <person name="Liang C."/>
            <person name="Lipzen A."/>
            <person name="Lutzoni F."/>
            <person name="Magnuson J."/>
            <person name="Mondo S."/>
            <person name="Nolan M."/>
            <person name="Ohm R."/>
            <person name="Pangilinan J."/>
            <person name="Park H.-J."/>
            <person name="Ramirez L."/>
            <person name="Alfaro M."/>
            <person name="Sun H."/>
            <person name="Tritt A."/>
            <person name="Yoshinaga Y."/>
            <person name="Zwiers L.-H."/>
            <person name="Turgeon B."/>
            <person name="Goodwin S."/>
            <person name="Spatafora J."/>
            <person name="Crous P."/>
            <person name="Grigoriev I."/>
        </authorList>
    </citation>
    <scope>NUCLEOTIDE SEQUENCE</scope>
    <source>
        <strain evidence="3">CBS 269.34</strain>
    </source>
</reference>
<feature type="compositionally biased region" description="Basic residues" evidence="1">
    <location>
        <begin position="1"/>
        <end position="12"/>
    </location>
</feature>
<dbReference type="PANTHER" id="PTHR35910:SF1">
    <property type="entry name" value="2EXR DOMAIN-CONTAINING PROTEIN"/>
    <property type="match status" value="1"/>
</dbReference>